<dbReference type="GO" id="GO:0003676">
    <property type="term" value="F:nucleic acid binding"/>
    <property type="evidence" value="ECO:0007669"/>
    <property type="project" value="InterPro"/>
</dbReference>
<dbReference type="SUPFAM" id="SSF53098">
    <property type="entry name" value="Ribonuclease H-like"/>
    <property type="match status" value="1"/>
</dbReference>
<comment type="caution">
    <text evidence="2">The sequence shown here is derived from an EMBL/GenBank/DDBJ whole genome shotgun (WGS) entry which is preliminary data.</text>
</comment>
<dbReference type="Pfam" id="PF13456">
    <property type="entry name" value="RVT_3"/>
    <property type="match status" value="1"/>
</dbReference>
<evidence type="ECO:0000259" key="1">
    <source>
        <dbReference type="PROSITE" id="PS50879"/>
    </source>
</evidence>
<dbReference type="PANTHER" id="PTHR46387">
    <property type="entry name" value="POLYNUCLEOTIDYL TRANSFERASE, RIBONUCLEASE H-LIKE SUPERFAMILY PROTEIN"/>
    <property type="match status" value="1"/>
</dbReference>
<dbReference type="EMBL" id="MHKI01000020">
    <property type="protein sequence ID" value="OGY86429.1"/>
    <property type="molecule type" value="Genomic_DNA"/>
</dbReference>
<evidence type="ECO:0000313" key="2">
    <source>
        <dbReference type="EMBL" id="OGY86429.1"/>
    </source>
</evidence>
<name>A0A1G2BCW2_9BACT</name>
<feature type="domain" description="RNase H type-1" evidence="1">
    <location>
        <begin position="1"/>
        <end position="133"/>
    </location>
</feature>
<gene>
    <name evidence="2" type="ORF">A2319_01255</name>
</gene>
<dbReference type="InterPro" id="IPR036397">
    <property type="entry name" value="RNaseH_sf"/>
</dbReference>
<evidence type="ECO:0000313" key="3">
    <source>
        <dbReference type="Proteomes" id="UP000176420"/>
    </source>
</evidence>
<proteinExistence type="predicted"/>
<dbReference type="CDD" id="cd09279">
    <property type="entry name" value="RNase_HI_like"/>
    <property type="match status" value="1"/>
</dbReference>
<reference evidence="2 3" key="1">
    <citation type="journal article" date="2016" name="Nat. Commun.">
        <title>Thousands of microbial genomes shed light on interconnected biogeochemical processes in an aquifer system.</title>
        <authorList>
            <person name="Anantharaman K."/>
            <person name="Brown C.T."/>
            <person name="Hug L.A."/>
            <person name="Sharon I."/>
            <person name="Castelle C.J."/>
            <person name="Probst A.J."/>
            <person name="Thomas B.C."/>
            <person name="Singh A."/>
            <person name="Wilkins M.J."/>
            <person name="Karaoz U."/>
            <person name="Brodie E.L."/>
            <person name="Williams K.H."/>
            <person name="Hubbard S.S."/>
            <person name="Banfield J.F."/>
        </authorList>
    </citation>
    <scope>NUCLEOTIDE SEQUENCE [LARGE SCALE GENOMIC DNA]</scope>
</reference>
<dbReference type="Gene3D" id="3.30.420.10">
    <property type="entry name" value="Ribonuclease H-like superfamily/Ribonuclease H"/>
    <property type="match status" value="1"/>
</dbReference>
<organism evidence="2 3">
    <name type="scientific">Candidatus Kerfeldbacteria bacterium RIFOXYB2_FULL_38_14</name>
    <dbReference type="NCBI Taxonomy" id="1798547"/>
    <lineage>
        <taxon>Bacteria</taxon>
        <taxon>Candidatus Kerfeldiibacteriota</taxon>
    </lineage>
</organism>
<accession>A0A1G2BCW2</accession>
<protein>
    <recommendedName>
        <fullName evidence="1">RNase H type-1 domain-containing protein</fullName>
    </recommendedName>
</protein>
<dbReference type="GO" id="GO:0004523">
    <property type="term" value="F:RNA-DNA hybrid ribonuclease activity"/>
    <property type="evidence" value="ECO:0007669"/>
    <property type="project" value="InterPro"/>
</dbReference>
<dbReference type="AlphaFoldDB" id="A0A1G2BCW2"/>
<sequence>MKFTIFTDGGARGNPGPAGIGGVIFNEAQEVVAEISQFIGKATNNDAEYRALLVTLTRAKELGATEVHCFLDSQLVVKQMRREYKVKDKNLASLFIQVHNLSVQIGKVFFNHIPREKNSYADRLVNEAIDKAV</sequence>
<dbReference type="Proteomes" id="UP000176420">
    <property type="component" value="Unassembled WGS sequence"/>
</dbReference>
<dbReference type="PROSITE" id="PS50879">
    <property type="entry name" value="RNASE_H_1"/>
    <property type="match status" value="1"/>
</dbReference>
<dbReference type="PANTHER" id="PTHR46387:SF2">
    <property type="entry name" value="RIBONUCLEASE HI"/>
    <property type="match status" value="1"/>
</dbReference>
<dbReference type="InterPro" id="IPR012337">
    <property type="entry name" value="RNaseH-like_sf"/>
</dbReference>
<dbReference type="InterPro" id="IPR002156">
    <property type="entry name" value="RNaseH_domain"/>
</dbReference>